<evidence type="ECO:0000259" key="1">
    <source>
        <dbReference type="PROSITE" id="PS50206"/>
    </source>
</evidence>
<feature type="domain" description="HTH arsR-type" evidence="2">
    <location>
        <begin position="2"/>
        <end position="96"/>
    </location>
</feature>
<dbReference type="AlphaFoldDB" id="A0A7I9VAA5"/>
<dbReference type="Proteomes" id="UP000444960">
    <property type="component" value="Unassembled WGS sequence"/>
</dbReference>
<dbReference type="PANTHER" id="PTHR43031:SF1">
    <property type="entry name" value="PYRIDINE NUCLEOTIDE-DISULPHIDE OXIDOREDUCTASE"/>
    <property type="match status" value="1"/>
</dbReference>
<dbReference type="PROSITE" id="PS00380">
    <property type="entry name" value="RHODANESE_1"/>
    <property type="match status" value="1"/>
</dbReference>
<dbReference type="InterPro" id="IPR011991">
    <property type="entry name" value="ArsR-like_HTH"/>
</dbReference>
<dbReference type="InterPro" id="IPR036873">
    <property type="entry name" value="Rhodanese-like_dom_sf"/>
</dbReference>
<sequence>MTDDDVYRQLARIGKALSNPLRLRLLDRLELGEHTVDELAEATGTPVKNTSAQLQQLRAAQLVHARRDGTRVHYRVAGPATSQFLGAFADYAKTSLADLRDHLASMHEHPAALELVDVDELDDLMESGDIVLIDVRSADDYARGHVPGAVSIPVADLDERIGELPADGDVIAYCSGPYCVASADAVTVLIAAGRTARRVDGGITSWVRSGRPLDTP</sequence>
<dbReference type="GO" id="GO:0003700">
    <property type="term" value="F:DNA-binding transcription factor activity"/>
    <property type="evidence" value="ECO:0007669"/>
    <property type="project" value="InterPro"/>
</dbReference>
<dbReference type="InterPro" id="IPR001763">
    <property type="entry name" value="Rhodanese-like_dom"/>
</dbReference>
<evidence type="ECO:0000259" key="2">
    <source>
        <dbReference type="PROSITE" id="PS50987"/>
    </source>
</evidence>
<dbReference type="SUPFAM" id="SSF52821">
    <property type="entry name" value="Rhodanese/Cell cycle control phosphatase"/>
    <property type="match status" value="1"/>
</dbReference>
<keyword evidence="4" id="KW-1185">Reference proteome</keyword>
<dbReference type="CDD" id="cd00090">
    <property type="entry name" value="HTH_ARSR"/>
    <property type="match status" value="1"/>
</dbReference>
<dbReference type="Pfam" id="PF00581">
    <property type="entry name" value="Rhodanese"/>
    <property type="match status" value="1"/>
</dbReference>
<dbReference type="PROSITE" id="PS50987">
    <property type="entry name" value="HTH_ARSR_2"/>
    <property type="match status" value="1"/>
</dbReference>
<dbReference type="NCBIfam" id="NF033788">
    <property type="entry name" value="HTH_metalloreg"/>
    <property type="match status" value="1"/>
</dbReference>
<comment type="caution">
    <text evidence="3">The sequence shown here is derived from an EMBL/GenBank/DDBJ whole genome shotgun (WGS) entry which is preliminary data.</text>
</comment>
<dbReference type="OrthoDB" id="9800872at2"/>
<dbReference type="Gene3D" id="3.40.250.10">
    <property type="entry name" value="Rhodanese-like domain"/>
    <property type="match status" value="1"/>
</dbReference>
<accession>A0A7I9VAA5</accession>
<dbReference type="InterPro" id="IPR036390">
    <property type="entry name" value="WH_DNA-bd_sf"/>
</dbReference>
<dbReference type="InterPro" id="IPR001845">
    <property type="entry name" value="HTH_ArsR_DNA-bd_dom"/>
</dbReference>
<dbReference type="SMART" id="SM00418">
    <property type="entry name" value="HTH_ARSR"/>
    <property type="match status" value="1"/>
</dbReference>
<dbReference type="RefSeq" id="WP_161895775.1">
    <property type="nucleotide sequence ID" value="NZ_BJOV01000005.1"/>
</dbReference>
<dbReference type="SUPFAM" id="SSF46785">
    <property type="entry name" value="Winged helix' DNA-binding domain"/>
    <property type="match status" value="1"/>
</dbReference>
<reference evidence="4" key="1">
    <citation type="submission" date="2019-06" db="EMBL/GenBank/DDBJ databases">
        <title>Gordonia isolated from sludge of a wastewater treatment plant.</title>
        <authorList>
            <person name="Tamura T."/>
            <person name="Aoyama K."/>
            <person name="Kang Y."/>
            <person name="Saito S."/>
            <person name="Akiyama N."/>
            <person name="Yazawa K."/>
            <person name="Gonoi T."/>
            <person name="Mikami Y."/>
        </authorList>
    </citation>
    <scope>NUCLEOTIDE SEQUENCE [LARGE SCALE GENOMIC DNA]</scope>
    <source>
        <strain evidence="4">NBRC 107696</strain>
    </source>
</reference>
<name>A0A7I9VAA5_9ACTN</name>
<dbReference type="InterPro" id="IPR001307">
    <property type="entry name" value="Thiosulphate_STrfase_CS"/>
</dbReference>
<dbReference type="CDD" id="cd00158">
    <property type="entry name" value="RHOD"/>
    <property type="match status" value="1"/>
</dbReference>
<feature type="domain" description="Rhodanese" evidence="1">
    <location>
        <begin position="126"/>
        <end position="215"/>
    </location>
</feature>
<dbReference type="PANTHER" id="PTHR43031">
    <property type="entry name" value="FAD-DEPENDENT OXIDOREDUCTASE"/>
    <property type="match status" value="1"/>
</dbReference>
<proteinExistence type="predicted"/>
<dbReference type="PROSITE" id="PS50206">
    <property type="entry name" value="RHODANESE_3"/>
    <property type="match status" value="1"/>
</dbReference>
<evidence type="ECO:0000313" key="3">
    <source>
        <dbReference type="EMBL" id="GEE02000.1"/>
    </source>
</evidence>
<dbReference type="SMART" id="SM00450">
    <property type="entry name" value="RHOD"/>
    <property type="match status" value="1"/>
</dbReference>
<gene>
    <name evidence="3" type="ORF">nbrc107696_24460</name>
</gene>
<dbReference type="Gene3D" id="1.10.10.10">
    <property type="entry name" value="Winged helix-like DNA-binding domain superfamily/Winged helix DNA-binding domain"/>
    <property type="match status" value="1"/>
</dbReference>
<dbReference type="InterPro" id="IPR050229">
    <property type="entry name" value="GlpE_sulfurtransferase"/>
</dbReference>
<dbReference type="GO" id="GO:0004792">
    <property type="term" value="F:thiosulfate-cyanide sulfurtransferase activity"/>
    <property type="evidence" value="ECO:0007669"/>
    <property type="project" value="InterPro"/>
</dbReference>
<organism evidence="3 4">
    <name type="scientific">Gordonia spumicola</name>
    <dbReference type="NCBI Taxonomy" id="589161"/>
    <lineage>
        <taxon>Bacteria</taxon>
        <taxon>Bacillati</taxon>
        <taxon>Actinomycetota</taxon>
        <taxon>Actinomycetes</taxon>
        <taxon>Mycobacteriales</taxon>
        <taxon>Gordoniaceae</taxon>
        <taxon>Gordonia</taxon>
    </lineage>
</organism>
<dbReference type="EMBL" id="BJOV01000005">
    <property type="protein sequence ID" value="GEE02000.1"/>
    <property type="molecule type" value="Genomic_DNA"/>
</dbReference>
<protein>
    <submittedName>
        <fullName evidence="3">ArsR family transcriptional regulator</fullName>
    </submittedName>
</protein>
<evidence type="ECO:0000313" key="4">
    <source>
        <dbReference type="Proteomes" id="UP000444960"/>
    </source>
</evidence>
<dbReference type="InterPro" id="IPR036388">
    <property type="entry name" value="WH-like_DNA-bd_sf"/>
</dbReference>
<dbReference type="Pfam" id="PF12840">
    <property type="entry name" value="HTH_20"/>
    <property type="match status" value="1"/>
</dbReference>